<comment type="caution">
    <text evidence="7">The sequence shown here is derived from an EMBL/GenBank/DDBJ whole genome shotgun (WGS) entry which is preliminary data.</text>
</comment>
<evidence type="ECO:0000256" key="1">
    <source>
        <dbReference type="ARBA" id="ARBA00022723"/>
    </source>
</evidence>
<dbReference type="InterPro" id="IPR043145">
    <property type="entry name" value="Znf_ZZ_sf"/>
</dbReference>
<dbReference type="OrthoDB" id="6019271at2759"/>
<evidence type="ECO:0000256" key="4">
    <source>
        <dbReference type="PROSITE-ProRule" id="PRU00228"/>
    </source>
</evidence>
<evidence type="ECO:0000256" key="5">
    <source>
        <dbReference type="SAM" id="MobiDB-lite"/>
    </source>
</evidence>
<gene>
    <name evidence="7" type="ORF">Fcan01_03737</name>
</gene>
<dbReference type="OMA" id="PFDSGSM"/>
<dbReference type="GO" id="GO:0050804">
    <property type="term" value="P:modulation of chemical synaptic transmission"/>
    <property type="evidence" value="ECO:0007669"/>
    <property type="project" value="UniProtKB-ARBA"/>
</dbReference>
<evidence type="ECO:0000256" key="2">
    <source>
        <dbReference type="ARBA" id="ARBA00022771"/>
    </source>
</evidence>
<dbReference type="Gene3D" id="6.10.140.70">
    <property type="match status" value="1"/>
</dbReference>
<dbReference type="AlphaFoldDB" id="A0A226F1Z1"/>
<keyword evidence="3" id="KW-0862">Zinc</keyword>
<feature type="compositionally biased region" description="Basic and acidic residues" evidence="5">
    <location>
        <begin position="717"/>
        <end position="750"/>
    </location>
</feature>
<dbReference type="SUPFAM" id="SSF57850">
    <property type="entry name" value="RING/U-box"/>
    <property type="match status" value="1"/>
</dbReference>
<dbReference type="SMART" id="SM00291">
    <property type="entry name" value="ZnF_ZZ"/>
    <property type="match status" value="1"/>
</dbReference>
<dbReference type="GO" id="GO:0016010">
    <property type="term" value="C:dystrophin-associated glycoprotein complex"/>
    <property type="evidence" value="ECO:0007669"/>
    <property type="project" value="UniProtKB-ARBA"/>
</dbReference>
<name>A0A226F1Z1_FOLCA</name>
<protein>
    <submittedName>
        <fullName evidence="7">Dystrobrevin beta</fullName>
    </submittedName>
</protein>
<organism evidence="7 8">
    <name type="scientific">Folsomia candida</name>
    <name type="common">Springtail</name>
    <dbReference type="NCBI Taxonomy" id="158441"/>
    <lineage>
        <taxon>Eukaryota</taxon>
        <taxon>Metazoa</taxon>
        <taxon>Ecdysozoa</taxon>
        <taxon>Arthropoda</taxon>
        <taxon>Hexapoda</taxon>
        <taxon>Collembola</taxon>
        <taxon>Entomobryomorpha</taxon>
        <taxon>Isotomoidea</taxon>
        <taxon>Isotomidae</taxon>
        <taxon>Proisotominae</taxon>
        <taxon>Folsomia</taxon>
    </lineage>
</organism>
<evidence type="ECO:0000259" key="6">
    <source>
        <dbReference type="PROSITE" id="PS50135"/>
    </source>
</evidence>
<dbReference type="PROSITE" id="PS50135">
    <property type="entry name" value="ZF_ZZ_2"/>
    <property type="match status" value="1"/>
</dbReference>
<dbReference type="CDD" id="cd16244">
    <property type="entry name" value="EFh_DTN"/>
    <property type="match status" value="1"/>
</dbReference>
<feature type="domain" description="ZZ-type" evidence="6">
    <location>
        <begin position="247"/>
        <end position="303"/>
    </location>
</feature>
<dbReference type="EMBL" id="LNIX01000001">
    <property type="protein sequence ID" value="OXA63803.1"/>
    <property type="molecule type" value="Genomic_DNA"/>
</dbReference>
<accession>A0A226F1Z1</accession>
<evidence type="ECO:0000313" key="8">
    <source>
        <dbReference type="Proteomes" id="UP000198287"/>
    </source>
</evidence>
<feature type="region of interest" description="Disordered" evidence="5">
    <location>
        <begin position="524"/>
        <end position="565"/>
    </location>
</feature>
<dbReference type="SUPFAM" id="SSF47473">
    <property type="entry name" value="EF-hand"/>
    <property type="match status" value="2"/>
</dbReference>
<dbReference type="STRING" id="158441.A0A226F1Z1"/>
<dbReference type="GO" id="GO:0099536">
    <property type="term" value="P:synaptic signaling"/>
    <property type="evidence" value="ECO:0007669"/>
    <property type="project" value="TreeGrafter"/>
</dbReference>
<dbReference type="InterPro" id="IPR050774">
    <property type="entry name" value="KCMF1/Dystrophin"/>
</dbReference>
<dbReference type="InterPro" id="IPR015154">
    <property type="entry name" value="EF-hand_dom_typ2"/>
</dbReference>
<dbReference type="InterPro" id="IPR011992">
    <property type="entry name" value="EF-hand-dom_pair"/>
</dbReference>
<keyword evidence="2 4" id="KW-0863">Zinc-finger</keyword>
<dbReference type="GO" id="GO:0046716">
    <property type="term" value="P:muscle cell cellular homeostasis"/>
    <property type="evidence" value="ECO:0007669"/>
    <property type="project" value="UniProtKB-ARBA"/>
</dbReference>
<feature type="region of interest" description="Disordered" evidence="5">
    <location>
        <begin position="712"/>
        <end position="781"/>
    </location>
</feature>
<sequence length="781" mass="87558">MMPLSGTLGTMNLPTNSSVDTEDLSILVQELRELGFDAIRFASYRTAAKLRYIQKKSNFLLVDLWNVIEGFRENGLNGLDPYSIITVPKLESVVTSLFLNLNKRLPLKAQVDVLSCARYLLSWLLIAFDGEGSGRVRMFSVKIGLVTLCNGKLVDKFRYVFSLISDTNGCLVLSRFSEYLQECLALPAMVLESPTFGYTDGLATTIFDGTSKITVNGFLDALLNEPGPPSLMWLPLLHSMATVEDINHGVQCSVCKVGNIQGFRYKCQKCSSFNMCQNCFWEGKTSDNHRTDHEVKEYATCKSGGKGLRNSFRKSLRCVPDKPKKLVPRFPEKPEELINLSHIVPPSPLPLHNGFSAVGYDSLDAYCDQKMFALDLGQGPSRMVNSYSESVSESDEEHRLIARYTARLASDGKYPPAPQYHTLQHNRNMSQTSMNLFDSTQSQRDMISQLESRNREIMNQIARLRAQQELNYLNESVDPIAMDELHALRDYKMDLEDKLGGLQDSRRHLMGQLEGLMKLLKAQQLSSDGTPECSPRSGKTPPMPIYQTGSLHRSAPATPHHSDTYTTLTGELRSAYGNSADFNSRSYTDSSKNSTDMMSRSLRDDLLMAADSVTNAMSSLVDELNADDDRLEHRIMKPLEFEGSGENYSQNSRWRQEIEAKLQEEEDTQMQMLMEFRSRKSSNGSGYAVPNGVGIGNGRVGMPIQYNPVNGKNGSFCDRDGNHYDRGSDSLGRRRRSFDNNEHGFNKSQRDVVNGSHVKGGDGPDLNCPDWEDGLKRRLNH</sequence>
<dbReference type="Pfam" id="PF09069">
    <property type="entry name" value="EF-hand_3"/>
    <property type="match status" value="1"/>
</dbReference>
<keyword evidence="8" id="KW-1185">Reference proteome</keyword>
<dbReference type="InterPro" id="IPR015153">
    <property type="entry name" value="EF-hand_dom_typ1"/>
</dbReference>
<dbReference type="PANTHER" id="PTHR12268">
    <property type="entry name" value="E3 UBIQUITIN-PROTEIN LIGASE KCMF1"/>
    <property type="match status" value="1"/>
</dbReference>
<dbReference type="PROSITE" id="PS01357">
    <property type="entry name" value="ZF_ZZ_1"/>
    <property type="match status" value="1"/>
</dbReference>
<evidence type="ECO:0000313" key="7">
    <source>
        <dbReference type="EMBL" id="OXA63803.1"/>
    </source>
</evidence>
<keyword evidence="1" id="KW-0479">Metal-binding</keyword>
<dbReference type="GO" id="GO:0045202">
    <property type="term" value="C:synapse"/>
    <property type="evidence" value="ECO:0007669"/>
    <property type="project" value="TreeGrafter"/>
</dbReference>
<dbReference type="Pfam" id="PF00569">
    <property type="entry name" value="ZZ"/>
    <property type="match status" value="1"/>
</dbReference>
<dbReference type="InterPro" id="IPR000433">
    <property type="entry name" value="Znf_ZZ"/>
</dbReference>
<dbReference type="PANTHER" id="PTHR12268:SF27">
    <property type="entry name" value="DYSTROBREVIN, ISOFORM F"/>
    <property type="match status" value="1"/>
</dbReference>
<proteinExistence type="predicted"/>
<dbReference type="Gene3D" id="1.10.238.10">
    <property type="entry name" value="EF-hand"/>
    <property type="match status" value="2"/>
</dbReference>
<dbReference type="Proteomes" id="UP000198287">
    <property type="component" value="Unassembled WGS sequence"/>
</dbReference>
<dbReference type="Pfam" id="PF09068">
    <property type="entry name" value="EF-hand_2"/>
    <property type="match status" value="1"/>
</dbReference>
<evidence type="ECO:0000256" key="3">
    <source>
        <dbReference type="ARBA" id="ARBA00022833"/>
    </source>
</evidence>
<dbReference type="GO" id="GO:0008270">
    <property type="term" value="F:zinc ion binding"/>
    <property type="evidence" value="ECO:0007669"/>
    <property type="project" value="UniProtKB-KW"/>
</dbReference>
<reference evidence="7 8" key="1">
    <citation type="submission" date="2015-12" db="EMBL/GenBank/DDBJ databases">
        <title>The genome of Folsomia candida.</title>
        <authorList>
            <person name="Faddeeva A."/>
            <person name="Derks M.F."/>
            <person name="Anvar Y."/>
            <person name="Smit S."/>
            <person name="Van Straalen N."/>
            <person name="Roelofs D."/>
        </authorList>
    </citation>
    <scope>NUCLEOTIDE SEQUENCE [LARGE SCALE GENOMIC DNA]</scope>
    <source>
        <strain evidence="7 8">VU population</strain>
        <tissue evidence="7">Whole body</tissue>
    </source>
</reference>
<dbReference type="Gene3D" id="3.30.60.90">
    <property type="match status" value="1"/>
</dbReference>